<dbReference type="FunFam" id="3.40.50.980:FF:000001">
    <property type="entry name" value="Non-ribosomal peptide synthetase"/>
    <property type="match status" value="1"/>
</dbReference>
<dbReference type="Pfam" id="PF00668">
    <property type="entry name" value="Condensation"/>
    <property type="match status" value="6"/>
</dbReference>
<accession>A0A8J7Q433</accession>
<dbReference type="GO" id="GO:0043041">
    <property type="term" value="P:amino acid activation for nonribosomal peptide biosynthetic process"/>
    <property type="evidence" value="ECO:0007669"/>
    <property type="project" value="TreeGrafter"/>
</dbReference>
<dbReference type="InterPro" id="IPR045851">
    <property type="entry name" value="AMP-bd_C_sf"/>
</dbReference>
<protein>
    <submittedName>
        <fullName evidence="6">Amino acid adenylation domain-containing protein</fullName>
    </submittedName>
</protein>
<dbReference type="SUPFAM" id="SSF47336">
    <property type="entry name" value="ACP-like"/>
    <property type="match status" value="6"/>
</dbReference>
<dbReference type="InterPro" id="IPR020845">
    <property type="entry name" value="AMP-binding_CS"/>
</dbReference>
<feature type="domain" description="Carrier" evidence="5">
    <location>
        <begin position="5116"/>
        <end position="5191"/>
    </location>
</feature>
<keyword evidence="2" id="KW-0596">Phosphopantetheine</keyword>
<comment type="caution">
    <text evidence="6">The sequence shown here is derived from an EMBL/GenBank/DDBJ whole genome shotgun (WGS) entry which is preliminary data.</text>
</comment>
<dbReference type="RefSeq" id="WP_207857428.1">
    <property type="nucleotide sequence ID" value="NZ_JAFREP010000004.1"/>
</dbReference>
<sequence>MATTHHLTHGQHELWLDQQLHESGVPFHIGAAIEFKGPLQTDLLVAATRAAIRNHDCIRLMISFDGNVPRQQPCPDFDPPIPLHDFSETADPRQAVFAAMAADQAQPLAEGAPPVRFAVYRLGPEHHVWYSLFHHMVADGWGWFRVMGYLMQAYNRLKQGAAPPPQPPAFLDQVARDAAYRRSPRFDRAREHWQARLAALPEAVDLAESVDLRTERVAVAWPRDRWQQLCDCAKSIGVSPFQVFTGLVGVYLGRAFRADALTLSLPVLNRGSAVAKHTAGLFIAEKPLALGLGEGTGFRALVLQLARDLRRDYRHGAFPLSALARRGDGMSRLGRFNVSYMEHRYSEGIHGCSHQVHQLVPPMQPFALALSVRDFAADAPISLDFNYQPALLRRGFIEDMAAGLDHLLDCFTADPDIAVTVPNPLPTAILMQREKAWNRGVPAAAPVHFVTALRRAAARNPGAPALWAENQVISHGAFDRVTDRLASQLRQGFGVGPEVPVAVQAGGDADSVIAMVAVFKAGGVLVPLEPDHPPARRQRMLEIAVCRLVLGEDPRDARPGITLRSVTALLDGAEEGEAPAVTELLHSAYLLFTSGSTGMPKCCRIAHAQFGNWLAWSLALYRDCDDGFHDVLHGSMTFDARLGSVLLSLAAGGSLTLPPADLDGVSALRWVCTHENPADVLDLTPTHLELLVGMGVRNGRVRRIVCTGEVLKPDLLAAAAGCFPNARIYNQYGPTEATVGCSAAAFGVGERIHLGATAHGTGLYVLDAHGRPVPRGFAGELVIGGAGVCHGYDGLPGRTASVFVPDPFAENQPGRLYRTGDLVRRADDGTFDFLGRMDNQLKIKGQRIEPEEIEAVLRRHDAVQNAAVLPYQRGEDKVLVAFVTPSVVDEQALRDHAVRRLTPAMVPAYFVPVDQLPTTTSGKTDRGALAARLADLEPAAGNREAVAPRNDKERALAELCCSVLARQRVDMGASFLELGGDSLAAVRLAAAAERRLGWTLRVRAILRCPDLATLAGLADDSAAGPAAVRPAPVAVEGSLFPLTPGQEALWFHQKRNGDAAAYHMPGTLDLRGRLNKAALAAALETLQHRHEALRMRIQEQDGVALQRFVSTTVALEARDCSDAEAAAAWVRQRTAAPFDLTREAPLRTTLLRLGDEHHQLVLVFHHIACDGHALERFFAELKLLYNGAVAGKAALLEPTSRWRDWVVSLHDQVPSQATHDYWRGRLAEFRRPDLPLDRPRPARPDFHGARHQVRLPALVVTQLKQIAQPVGGGIFAAFSALVRLLLCRLTGEDDQALGTPYLGRDQQTAADVFGYFVTNLVLRGRVAAADSFRALIAAEVETISEALAFPPPALERLAESLAMFPEPGRTPFFDVMVVYETNLDLGFSLDGLATAIRVAPLPAAKMDLTFAAMPEGDGSVLVNLIYRDSLFDAARIEAMGADLLFLAESVAAGPALPVGRHLAARAAQTAGAEDRLFSRLDGGPSPVGNETVVDLFERAAALYPDQPAVSDATRRLTYTALDQQANGLATYLVEVEGVGPEDRIGLLCHPGVGQIMGVLGILKAGAAYVPLDPDYPRERLQFMVDDAGPRVLVCDASTRALAADLAGRPGICYDVGSPKHSPPRVLRHPQQATFLIYTSGTTGRPKAAIQNHRGFANIITARARDFGLGPGDVYPNVLSFSYDAAQLTSFTPLVCGAALYCAAHADREDPERLHRLLVREKATHLVAPTAYFALLQDLDVPSLRVLISGGEAPEPRRVRAYLKRYQYMNDYGPCEASVLVCRHGVSLDDDLENGVPLGTPPAGVRLYLVDDRLRLVAPGRVGEIAVGGVAPGRGYHRRPKRTAACWRPDPYGDEAGARLYLTGDFAVLRGGRLHFRGRRDDQVKIRGNRVELGEVERRLGSVPGVGSAAVIARATPGGSKELVAYYTVVEGGDPKPREALRRLLPEPMIPAFFVVLDRFPLTANGKINRRALPQPETVEVPLLQAPHDALETEIAATWARVLHLPAVGRDQNFFELGGQSLSAMRVAALLRRALGRETTMRDLFERPVLADLAERLRGRVPLREMEGPSALKAAEDYPLSHAQKRLWVLHRMGGGETAYNMPGLFLLEGPLDVAALERAFQALFARHEALRTVFVMRKGEPRQRVLPAHGFLLKRLDLRARANPEDEAHRLGRRDAVTPFDLETGPLMRATLMHVAPERFVLAVCLHHLICDGWSLRLMTRELFDFYGKPEDAAPLSIHYKDVAAWRAARLAAGDGNESRRYWHGRFAEPPPHLALVTDQPRAAATRFDGARIAIPLDPELGRRLRQTARAHHIGPFVLLQALVKVLLFRHTGQTDLVIGAPVAGRDHVRLDNQVGFYVNMLPLRDQLDPDASFGQLLLTARERAAEAFSHQAYPFDLLVEELSLPRDSGREPLFDVVVAYEESEETELRLPDVRVTPQETAVPAGKFELTFGFVSERDGLIGSLEFSRALFDTRRMTALARQFVSLARAVVAGDERPLKRLPLEDAAALQRAVADGRGTRRVWPADAALTARLVDWAQQAPARPAVFADDGRLDYRCLMERAGRLAAALVGAGMGAEQRVAVLVHRGCDLPVAWIGVWLSGAVLVPLDPEGDPALLGRLWRQAGCRLLVCNDGGAETAARVAGAAVVNLAQTKTHPVLAKPALRFPAGAAYVMFTSGTTGGSKGVVVPNRAVTNLLANYQHRYFARLAQTGLRVASFSPSFFDPSIALILAPLAYGHQLCLTGEREIGDVRLAADFLRRHQVQVVDSTPSFLAAVQEAGGLPASCRLIITGGEALQPATAARLGAGAEVHNAYGPTEACVDALSFRIEAGETLPEIPIGTPLDNVETYVLDDDGLLCPQGAVGELCIGGAGLARGYLDRPRETAAAFVPHPFRNGERLYRSGDLARLRSDGQILFLGRRDGQIKRNGVRMELGQIEEGLLRLPGVSAAAAALIARPGEETQLVAYVVLPDARNGVVPENQTRVRAWRAALAAFLPRFMIPGVFVTVPSLPRAATGKLDRAALPVPERIASGGEPPRDTLETRLCALWRDVLACGTVGIFDDFYRLGGQSLKALRLAARVAAELGLELGLAEILAHPTVAEQADLLRQRTERDQTAIPKQPDAATYPVSHAQQRMWVLDRLDPFAYQMPAAYECLGLLDVTALEKAFTAVVARHESLRTTFTEQDGEPRQRVHAPARQRIALTQSSPDDLAGHVDAFLQQPFDPAVGPLLRVHLVCLNARRHLLLVSLHHIVADAWSIGVLAREVSLAYAAFRNDQTPALPALTLQHRDFSAFARAQIEEGALDQARDFWLATLRGDLPVLALPADQTRPARQSFAGGRCQAVIDTETTHALTELAARSQVTPFMVAATLAFVLLQRHSGQDEILAGVPVSGRDHLALENQMGLYLNTLVLRAHLHADLPFLAALDQVAEVFARAVEHRAYPFDLLVEGLDAARDLSRSPVFQAMMVLQDAEDDVFELDGLRTRPFPINFDKAKCDVTFFFRFEDGYLHLDVEYAAFLGDTRMQRFTEQFCTLLAAAVRRPEQAIGRLPLLDAAQREAVIAATDRRHTRANPDVVDLFEARRKRSPQTAAVVMGETTWSYQELDARVQALAAQLVAQGVGSEDVVGVALPRGTWLPAALLAVLRVGAIYLPLDAGYPAERLRRVVAHTGCRHLIAFSAPDWAGSALTVVAPQVAPTEAVPISQVEPDQVAYLISTSGSTGTPKVVACTRRCLAQLISWNLAELGAAHRVLAYAPLGFDVSLQEQLVTLCGGGTLHFTDETTRRDISLLAERLIRDRISMITMPFSALALLGDVLEDRHVPDLRALCTSGEALQRTRALDKLLARHPELVLHNQYGPSETHVITAGAVGGDDPAAAPIGAPIDGNAVYLLDANLEPVPPGVAGELYLAGEGLARGYWGDPTQTATRFLPDPFGPAGSRMYRSGDRGCLLPDGRLAFLGRADDQVKIRGFRVEPAEVSRVLRDCDGVREVVTVGVTVGGSCELAAYVVGPDAAAVPRLNAALRERLPAFMVPAFVMPLAALPRLPSGKIHVRALPRPEVAAAPSGVSRPGDALEKQLCRLWSRMLGRGTVGLDDDFFAAGGHSLKAMQLVAALRKELVADVTLADLFEAPSPAAFAQRLRGRRPARYAPLPAAGARSHYPLSPGQRRLWLLARLVPDTAAYHVPVALHLRGPLNEAALVAALADVATRHAVLRTRFPADGDTPVQVVDPPGPVPLRRRGQLEGDLTAAFAGWADQPFDLAEQHPFRVDLVSCGEAEHGLLLCFHHIATDGWSLKPLADDLAACYQARCKGEEPRLPSLPIQVTDVAVFQSEQAADGTFAAQADFWRRRLGSDTPPAFAGDHPRPERCRYEGETFEFTLSDADHAAVHRVAQAEGLTPFVVLLGAFQLLLAGLNGGRVPRIGTPVANRDREELAGLIGFFVNTLVLNTHIEPGESGRVFLHRLRGEVSEAFAHRDLPFEQLVELLQPERDPSRHPLFDISFAYQGNQTREGRWGDVAWRALEVPHQTTKYDLNLSLVACDGVLVGNLEYARALFEPATIKGFARRFQTLLRGLCADMGRAAVDLPLLEPEEERRILTAAGNPVLPEPTVLGIHRLFEEQAARVPHRIALTHEGRHLSYADLDQRANQWAHVLVAAGVGPETLVALLIEPAFETLVAILAVLKAGGAYVPLDPRQPEARQRVMLADAQPLLLLHHGVASESIPTGSWRVMDLATPPADSATQAPEATFSPDQAAYVIYTSGSTGRPKGVVVAHRQVLQLFTAADALFKFDENDVWTLFHATSFDFSVWELWGALIHGARLVIVPYWVGRTPRRFLELLRGERVSVLSQTPSAFTQLAALETETPLAPTEQPRYVVFGGESLDVSSVHAWLRRHPEGGPSFINMYGITETCVHVTFQKVDGNTPQGAVGRAMPHLATLVCDTAGKLLPFGRVGEILVAGGGLARGYLNQAALTAQRFQPHPHATRPGERIYRSGDLGILHADGTLIHRGRADSQVQIRGYRIEPGEVRAALLDLPGVRDAAVIARDGAEGPELVAYLQTKDPTAPLERDPREALNKVLPAYMVPTWFVTLAELPLTANGKLATARLPAPEAGRDNETEFVAPRGECERWIASVWEDVLGVGRVGRNDDFFALGGHSLAAARVLHRIQAGLGIDVPLRAFFDAPTLAHLAARVGEVAGEAVARDTMLGIPIPTRCDGLVFPATQAQKRMWFLAQIEDQTLAYNMPHAVQLVQGLDPTALVAAVTALVTRHHGLRVLLRFENGVLHQHLAPPASVRPSFPVFPRAGGETWSDWARRWCEQQAHRPFDLAAEAPFRVAYLRNPKGADVLFLNLHHSAGDGWSMGLIVRELADFYRLYRETKGDDQALARIPEPLQITAFSGWQAALSDSPRLQRQRDFWLDRLQPLAPPLALPLDRPRPAVRTYRGDRRHFIFSTGRQAALNTLARRHKTGLFSLLAAVVKTLLFRYSGQTDFVLGTPVAARPHPRLEGLVGCLVNTLPLRDPFQADMAFSAFLEQTRSAVLAMLDHQLYPFEQLVDDLGLARDTTRPVLFDVMLVMQNADFEPPNFAAGEIRDFPFDFRTAKFDLLFNFWEAEDGLHLNLEFHTDLFEPTRIDRVFTHLNTLFEAVVRAPETPLSRLPLLAADEQRLLRQWSRGPCAEHRPRLIDAFVEQVATRPNQAALIYNEFTLTYRQVDAWSAQLARSLRARGVREGDIVAVNLPREVPVAVALMAVLRLGATYAYLDPSDPDLRRRRFLEDVAPKAVITYQSDDSTLADTAVLRIGEQAPATRPDWDDVVAAPDQAAYLIYTSGSTGQPKAVLGTYRCLENLIAWQRATMGDGLRGLGFAALGFDVSVQEMLFALLSGGTLVNLDTTARLDMAGIAATIERYQIALAVMPYTPLSLFVRENETLPQCLRWLVTSGERLRLDPILRRHLKANPNLVLHNQYGPSETHVVTAEAVRGTDPGLPDFPPIGTPLNQTLCLVLDGAGEPVPMGVPGELFLGGDHLALGYHGRPRLTASVFVPAPTEAGLPAGARLYRTGDRCIWQPDGSLQFLGRADDQVKIRGFRVEPGEVTAVLGEHPAVSEAAVISVRRNNHNRLHAYFVPSKPVSDRELRTWLGKRLPAHMVPEAYAALDALPMNANGKLDPGALPQALAVSTTGGGEVPVTGTARRIAAVWEKVLGVAGVGLTDAFFELGGNSFSLIEVHHQLKALFGEPLPVVKLFEHTTIAALAAYLDHRVEEQPRRVSDRGRARRSAAQRRRR</sequence>
<dbReference type="Gene3D" id="3.40.50.980">
    <property type="match status" value="4"/>
</dbReference>
<dbReference type="GO" id="GO:0005737">
    <property type="term" value="C:cytoplasm"/>
    <property type="evidence" value="ECO:0007669"/>
    <property type="project" value="TreeGrafter"/>
</dbReference>
<dbReference type="GO" id="GO:0003824">
    <property type="term" value="F:catalytic activity"/>
    <property type="evidence" value="ECO:0007669"/>
    <property type="project" value="InterPro"/>
</dbReference>
<dbReference type="Proteomes" id="UP000664417">
    <property type="component" value="Unassembled WGS sequence"/>
</dbReference>
<feature type="domain" description="Carrier" evidence="5">
    <location>
        <begin position="1985"/>
        <end position="2060"/>
    </location>
</feature>
<feature type="domain" description="Carrier" evidence="5">
    <location>
        <begin position="4066"/>
        <end position="4141"/>
    </location>
</feature>
<dbReference type="GO" id="GO:0044550">
    <property type="term" value="P:secondary metabolite biosynthetic process"/>
    <property type="evidence" value="ECO:0007669"/>
    <property type="project" value="TreeGrafter"/>
</dbReference>
<evidence type="ECO:0000256" key="2">
    <source>
        <dbReference type="ARBA" id="ARBA00022450"/>
    </source>
</evidence>
<dbReference type="PROSITE" id="PS00012">
    <property type="entry name" value="PHOSPHOPANTETHEINE"/>
    <property type="match status" value="3"/>
</dbReference>
<dbReference type="InterPro" id="IPR001242">
    <property type="entry name" value="Condensation_dom"/>
</dbReference>
<dbReference type="GO" id="GO:0072330">
    <property type="term" value="P:monocarboxylic acid biosynthetic process"/>
    <property type="evidence" value="ECO:0007669"/>
    <property type="project" value="UniProtKB-ARBA"/>
</dbReference>
<dbReference type="Gene3D" id="2.30.38.10">
    <property type="entry name" value="Luciferase, Domain 3"/>
    <property type="match status" value="2"/>
</dbReference>
<dbReference type="SMART" id="SM00823">
    <property type="entry name" value="PKS_PP"/>
    <property type="match status" value="6"/>
</dbReference>
<evidence type="ECO:0000256" key="4">
    <source>
        <dbReference type="SAM" id="MobiDB-lite"/>
    </source>
</evidence>
<dbReference type="PROSITE" id="PS50075">
    <property type="entry name" value="CARRIER"/>
    <property type="match status" value="6"/>
</dbReference>
<dbReference type="GO" id="GO:0031177">
    <property type="term" value="F:phosphopantetheine binding"/>
    <property type="evidence" value="ECO:0007669"/>
    <property type="project" value="InterPro"/>
</dbReference>
<dbReference type="PROSITE" id="PS00455">
    <property type="entry name" value="AMP_BINDING"/>
    <property type="match status" value="5"/>
</dbReference>
<dbReference type="NCBIfam" id="NF003417">
    <property type="entry name" value="PRK04813.1"/>
    <property type="match status" value="6"/>
</dbReference>
<dbReference type="Pfam" id="PF00550">
    <property type="entry name" value="PP-binding"/>
    <property type="match status" value="6"/>
</dbReference>
<dbReference type="InterPro" id="IPR006162">
    <property type="entry name" value="Ppantetheine_attach_site"/>
</dbReference>
<evidence type="ECO:0000313" key="7">
    <source>
        <dbReference type="Proteomes" id="UP000664417"/>
    </source>
</evidence>
<dbReference type="FunFam" id="3.40.50.12780:FF:000012">
    <property type="entry name" value="Non-ribosomal peptide synthetase"/>
    <property type="match status" value="1"/>
</dbReference>
<dbReference type="EMBL" id="JAFREP010000004">
    <property type="protein sequence ID" value="MBO1317919.1"/>
    <property type="molecule type" value="Genomic_DNA"/>
</dbReference>
<dbReference type="PANTHER" id="PTHR45527">
    <property type="entry name" value="NONRIBOSOMAL PEPTIDE SYNTHETASE"/>
    <property type="match status" value="1"/>
</dbReference>
<dbReference type="InterPro" id="IPR036736">
    <property type="entry name" value="ACP-like_sf"/>
</dbReference>
<feature type="region of interest" description="Disordered" evidence="4">
    <location>
        <begin position="6254"/>
        <end position="6274"/>
    </location>
</feature>
<keyword evidence="7" id="KW-1185">Reference proteome</keyword>
<dbReference type="InterPro" id="IPR042099">
    <property type="entry name" value="ANL_N_sf"/>
</dbReference>
<dbReference type="Gene3D" id="3.30.559.10">
    <property type="entry name" value="Chloramphenicol acetyltransferase-like domain"/>
    <property type="match status" value="6"/>
</dbReference>
<evidence type="ECO:0000256" key="3">
    <source>
        <dbReference type="ARBA" id="ARBA00022553"/>
    </source>
</evidence>
<dbReference type="CDD" id="cd19531">
    <property type="entry name" value="LCL_NRPS-like"/>
    <property type="match status" value="5"/>
</dbReference>
<feature type="compositionally biased region" description="Basic residues" evidence="4">
    <location>
        <begin position="6263"/>
        <end position="6274"/>
    </location>
</feature>
<dbReference type="FunFam" id="1.10.1200.10:FF:000016">
    <property type="entry name" value="Non-ribosomal peptide synthase"/>
    <property type="match status" value="3"/>
</dbReference>
<comment type="cofactor">
    <cofactor evidence="1">
        <name>pantetheine 4'-phosphate</name>
        <dbReference type="ChEBI" id="CHEBI:47942"/>
    </cofactor>
</comment>
<name>A0A8J7Q433_9BACT</name>
<dbReference type="InterPro" id="IPR010071">
    <property type="entry name" value="AA_adenyl_dom"/>
</dbReference>
<dbReference type="NCBIfam" id="TIGR01733">
    <property type="entry name" value="AA-adenyl-dom"/>
    <property type="match status" value="6"/>
</dbReference>
<dbReference type="CDD" id="cd17643">
    <property type="entry name" value="A_NRPS_Cytc1-like"/>
    <property type="match status" value="1"/>
</dbReference>
<dbReference type="Gene3D" id="3.40.50.12780">
    <property type="entry name" value="N-terminal domain of ligase-like"/>
    <property type="match status" value="4"/>
</dbReference>
<feature type="domain" description="Carrier" evidence="5">
    <location>
        <begin position="3035"/>
        <end position="3110"/>
    </location>
</feature>
<organism evidence="6 7">
    <name type="scientific">Acanthopleuribacter pedis</name>
    <dbReference type="NCBI Taxonomy" id="442870"/>
    <lineage>
        <taxon>Bacteria</taxon>
        <taxon>Pseudomonadati</taxon>
        <taxon>Acidobacteriota</taxon>
        <taxon>Holophagae</taxon>
        <taxon>Acanthopleuribacterales</taxon>
        <taxon>Acanthopleuribacteraceae</taxon>
        <taxon>Acanthopleuribacter</taxon>
    </lineage>
</organism>
<feature type="domain" description="Carrier" evidence="5">
    <location>
        <begin position="947"/>
        <end position="1022"/>
    </location>
</feature>
<proteinExistence type="predicted"/>
<dbReference type="CDD" id="cd05930">
    <property type="entry name" value="A_NRPS"/>
    <property type="match status" value="5"/>
</dbReference>
<dbReference type="Gene3D" id="3.30.300.30">
    <property type="match status" value="6"/>
</dbReference>
<evidence type="ECO:0000259" key="5">
    <source>
        <dbReference type="PROSITE" id="PS50075"/>
    </source>
</evidence>
<feature type="domain" description="Carrier" evidence="5">
    <location>
        <begin position="6176"/>
        <end position="6251"/>
    </location>
</feature>
<dbReference type="SUPFAM" id="SSF56801">
    <property type="entry name" value="Acetyl-CoA synthetase-like"/>
    <property type="match status" value="6"/>
</dbReference>
<dbReference type="InterPro" id="IPR023213">
    <property type="entry name" value="CAT-like_dom_sf"/>
</dbReference>
<evidence type="ECO:0000313" key="6">
    <source>
        <dbReference type="EMBL" id="MBO1317919.1"/>
    </source>
</evidence>
<dbReference type="InterPro" id="IPR025110">
    <property type="entry name" value="AMP-bd_C"/>
</dbReference>
<dbReference type="Gene3D" id="3.30.559.30">
    <property type="entry name" value="Nonribosomal peptide synthetase, condensation domain"/>
    <property type="match status" value="6"/>
</dbReference>
<dbReference type="PANTHER" id="PTHR45527:SF1">
    <property type="entry name" value="FATTY ACID SYNTHASE"/>
    <property type="match status" value="1"/>
</dbReference>
<keyword evidence="3" id="KW-0597">Phosphoprotein</keyword>
<dbReference type="InterPro" id="IPR009081">
    <property type="entry name" value="PP-bd_ACP"/>
</dbReference>
<dbReference type="Gene3D" id="1.10.1200.10">
    <property type="entry name" value="ACP-like"/>
    <property type="match status" value="6"/>
</dbReference>
<gene>
    <name evidence="6" type="ORF">J3U88_05550</name>
</gene>
<dbReference type="InterPro" id="IPR020806">
    <property type="entry name" value="PKS_PP-bd"/>
</dbReference>
<dbReference type="Pfam" id="PF00501">
    <property type="entry name" value="AMP-binding"/>
    <property type="match status" value="6"/>
</dbReference>
<reference evidence="6" key="1">
    <citation type="submission" date="2021-03" db="EMBL/GenBank/DDBJ databases">
        <authorList>
            <person name="Wang G."/>
        </authorList>
    </citation>
    <scope>NUCLEOTIDE SEQUENCE</scope>
    <source>
        <strain evidence="6">KCTC 12899</strain>
    </source>
</reference>
<dbReference type="InterPro" id="IPR000873">
    <property type="entry name" value="AMP-dep_synth/lig_dom"/>
</dbReference>
<dbReference type="SUPFAM" id="SSF52777">
    <property type="entry name" value="CoA-dependent acyltransferases"/>
    <property type="match status" value="12"/>
</dbReference>
<dbReference type="Pfam" id="PF13193">
    <property type="entry name" value="AMP-binding_C"/>
    <property type="match status" value="4"/>
</dbReference>
<evidence type="ECO:0000256" key="1">
    <source>
        <dbReference type="ARBA" id="ARBA00001957"/>
    </source>
</evidence>